<dbReference type="KEGG" id="marq:MARGE09_P2791"/>
<dbReference type="EC" id="1.3.1.12" evidence="3"/>
<keyword evidence="10" id="KW-1133">Transmembrane helix</keyword>
<dbReference type="FunFam" id="1.10.3660.10:FF:000003">
    <property type="entry name" value="Prephenate dehydrogenase"/>
    <property type="match status" value="1"/>
</dbReference>
<dbReference type="SUPFAM" id="SSF51735">
    <property type="entry name" value="NAD(P)-binding Rossmann-fold domains"/>
    <property type="match status" value="1"/>
</dbReference>
<keyword evidence="13" id="KW-1185">Reference proteome</keyword>
<dbReference type="AlphaFoldDB" id="A0AAN1WJ64"/>
<evidence type="ECO:0000256" key="2">
    <source>
        <dbReference type="ARBA" id="ARBA00007964"/>
    </source>
</evidence>
<keyword evidence="10" id="KW-0472">Membrane</keyword>
<keyword evidence="5" id="KW-0028">Amino-acid biosynthesis</keyword>
<dbReference type="EMBL" id="AP023086">
    <property type="protein sequence ID" value="BCD98590.1"/>
    <property type="molecule type" value="Genomic_DNA"/>
</dbReference>
<keyword evidence="4" id="KW-0827">Tyrosine biosynthesis</keyword>
<evidence type="ECO:0000256" key="5">
    <source>
        <dbReference type="ARBA" id="ARBA00022605"/>
    </source>
</evidence>
<evidence type="ECO:0000256" key="8">
    <source>
        <dbReference type="ARBA" id="ARBA00023141"/>
    </source>
</evidence>
<dbReference type="Pfam" id="PF02153">
    <property type="entry name" value="PDH_N"/>
    <property type="match status" value="1"/>
</dbReference>
<dbReference type="Gene3D" id="3.40.50.720">
    <property type="entry name" value="NAD(P)-binding Rossmann-like Domain"/>
    <property type="match status" value="1"/>
</dbReference>
<comment type="similarity">
    <text evidence="2">Belongs to the prephenate/arogenate dehydrogenase family.</text>
</comment>
<evidence type="ECO:0000256" key="9">
    <source>
        <dbReference type="ARBA" id="ARBA00049260"/>
    </source>
</evidence>
<keyword evidence="12" id="KW-0808">Transferase</keyword>
<dbReference type="RefSeq" id="WP_236983059.1">
    <property type="nucleotide sequence ID" value="NZ_AP023086.1"/>
</dbReference>
<gene>
    <name evidence="12" type="ORF">MARGE09_P2791</name>
</gene>
<keyword evidence="8" id="KW-0057">Aromatic amino acid biosynthesis</keyword>
<sequence length="305" mass="32675">MSADDVVALQPINTLVVIGLGLIGGSLALSLKSAGACKRVVGIAPDPLVRQRAIERGMVDESYASIGDVAAQLGEGDVVFIAVPTLAIREVLESVKGCVPATVTVTDGASVKGSVLEDVKAVYGKVPEQLVLGHPIAGSEQSGVEAARVGLYANHRIILTPTEETSDQHKDRVADMWRAVGAEVLELDVENHDAILGATSHLPHVIAFSLVDTLAHDSHNEDIFRYAAGGFRDFTRIASSDVVMWRDIMLANRDAVLEAIDLFSSNLAVLRKTIAESDSDELTEIFSRAKQARDQFTHVMDKQKS</sequence>
<dbReference type="InterPro" id="IPR046825">
    <property type="entry name" value="PDH_C"/>
</dbReference>
<reference evidence="12 13" key="1">
    <citation type="journal article" date="2022" name="IScience">
        <title>An ultrasensitive nanofiber-based assay for enzymatic hydrolysis and deep-sea microbial degradation of cellulose.</title>
        <authorList>
            <person name="Tsudome M."/>
            <person name="Tachioka M."/>
            <person name="Miyazaki M."/>
            <person name="Uchimura K."/>
            <person name="Tsuda M."/>
            <person name="Takaki Y."/>
            <person name="Deguchi S."/>
        </authorList>
    </citation>
    <scope>NUCLEOTIDE SEQUENCE [LARGE SCALE GENOMIC DNA]</scope>
    <source>
        <strain evidence="12 13">GE09</strain>
    </source>
</reference>
<evidence type="ECO:0000259" key="11">
    <source>
        <dbReference type="PROSITE" id="PS51176"/>
    </source>
</evidence>
<organism evidence="12 13">
    <name type="scientific">Marinagarivorans cellulosilyticus</name>
    <dbReference type="NCBI Taxonomy" id="2721545"/>
    <lineage>
        <taxon>Bacteria</taxon>
        <taxon>Pseudomonadati</taxon>
        <taxon>Pseudomonadota</taxon>
        <taxon>Gammaproteobacteria</taxon>
        <taxon>Cellvibrionales</taxon>
        <taxon>Cellvibrionaceae</taxon>
        <taxon>Marinagarivorans</taxon>
    </lineage>
</organism>
<evidence type="ECO:0000256" key="4">
    <source>
        <dbReference type="ARBA" id="ARBA00022498"/>
    </source>
</evidence>
<dbReference type="PROSITE" id="PS51176">
    <property type="entry name" value="PDH_ADH"/>
    <property type="match status" value="1"/>
</dbReference>
<dbReference type="FunFam" id="3.40.50.720:FF:000208">
    <property type="entry name" value="Prephenate dehydrogenase"/>
    <property type="match status" value="1"/>
</dbReference>
<dbReference type="SUPFAM" id="SSF48179">
    <property type="entry name" value="6-phosphogluconate dehydrogenase C-terminal domain-like"/>
    <property type="match status" value="1"/>
</dbReference>
<dbReference type="Gene3D" id="1.10.3660.10">
    <property type="entry name" value="6-phosphogluconate dehydrogenase C-terminal like domain"/>
    <property type="match status" value="1"/>
</dbReference>
<proteinExistence type="inferred from homology"/>
<accession>A0AAN1WJ64</accession>
<dbReference type="InterPro" id="IPR050812">
    <property type="entry name" value="Preph/Arog_dehydrog"/>
</dbReference>
<dbReference type="GO" id="GO:0006571">
    <property type="term" value="P:tyrosine biosynthetic process"/>
    <property type="evidence" value="ECO:0007669"/>
    <property type="project" value="UniProtKB-KW"/>
</dbReference>
<dbReference type="InterPro" id="IPR036291">
    <property type="entry name" value="NAD(P)-bd_dom_sf"/>
</dbReference>
<name>A0AAN1WJ64_9GAMM</name>
<evidence type="ECO:0000256" key="10">
    <source>
        <dbReference type="SAM" id="Phobius"/>
    </source>
</evidence>
<evidence type="ECO:0000256" key="6">
    <source>
        <dbReference type="ARBA" id="ARBA00023002"/>
    </source>
</evidence>
<dbReference type="GO" id="GO:0004665">
    <property type="term" value="F:prephenate dehydrogenase (NADP+) activity"/>
    <property type="evidence" value="ECO:0007669"/>
    <property type="project" value="InterPro"/>
</dbReference>
<dbReference type="InterPro" id="IPR046826">
    <property type="entry name" value="PDH_N"/>
</dbReference>
<dbReference type="GO" id="GO:0016740">
    <property type="term" value="F:transferase activity"/>
    <property type="evidence" value="ECO:0007669"/>
    <property type="project" value="UniProtKB-KW"/>
</dbReference>
<comment type="pathway">
    <text evidence="1">Amino-acid biosynthesis; L-tyrosine biosynthesis; (4-hydroxyphenyl)pyruvate from prephenate (NAD(+) route): step 1/1.</text>
</comment>
<dbReference type="PANTHER" id="PTHR21363:SF0">
    <property type="entry name" value="PREPHENATE DEHYDROGENASE [NADP(+)]"/>
    <property type="match status" value="1"/>
</dbReference>
<dbReference type="Pfam" id="PF20463">
    <property type="entry name" value="PDH_C"/>
    <property type="match status" value="1"/>
</dbReference>
<dbReference type="InterPro" id="IPR008927">
    <property type="entry name" value="6-PGluconate_DH-like_C_sf"/>
</dbReference>
<keyword evidence="7" id="KW-0520">NAD</keyword>
<dbReference type="GO" id="GO:0070403">
    <property type="term" value="F:NAD+ binding"/>
    <property type="evidence" value="ECO:0007669"/>
    <property type="project" value="InterPro"/>
</dbReference>
<feature type="transmembrane region" description="Helical" evidence="10">
    <location>
        <begin position="12"/>
        <end position="31"/>
    </location>
</feature>
<dbReference type="PANTHER" id="PTHR21363">
    <property type="entry name" value="PREPHENATE DEHYDROGENASE"/>
    <property type="match status" value="1"/>
</dbReference>
<dbReference type="GO" id="GO:0008977">
    <property type="term" value="F:prephenate dehydrogenase (NAD+) activity"/>
    <property type="evidence" value="ECO:0007669"/>
    <property type="project" value="UniProtKB-EC"/>
</dbReference>
<feature type="domain" description="Prephenate/arogenate dehydrogenase" evidence="11">
    <location>
        <begin position="13"/>
        <end position="304"/>
    </location>
</feature>
<dbReference type="Proteomes" id="UP001320119">
    <property type="component" value="Chromosome"/>
</dbReference>
<evidence type="ECO:0000256" key="7">
    <source>
        <dbReference type="ARBA" id="ARBA00023027"/>
    </source>
</evidence>
<evidence type="ECO:0000256" key="3">
    <source>
        <dbReference type="ARBA" id="ARBA00012068"/>
    </source>
</evidence>
<keyword evidence="10" id="KW-0812">Transmembrane</keyword>
<protein>
    <recommendedName>
        <fullName evidence="3">prephenate dehydrogenase</fullName>
        <ecNumber evidence="3">1.3.1.12</ecNumber>
    </recommendedName>
</protein>
<evidence type="ECO:0000313" key="12">
    <source>
        <dbReference type="EMBL" id="BCD98590.1"/>
    </source>
</evidence>
<evidence type="ECO:0000256" key="1">
    <source>
        <dbReference type="ARBA" id="ARBA00005067"/>
    </source>
</evidence>
<dbReference type="InterPro" id="IPR003099">
    <property type="entry name" value="Prephen_DH"/>
</dbReference>
<comment type="catalytic activity">
    <reaction evidence="9">
        <text>prephenate + NAD(+) = 3-(4-hydroxyphenyl)pyruvate + CO2 + NADH</text>
        <dbReference type="Rhea" id="RHEA:13869"/>
        <dbReference type="ChEBI" id="CHEBI:16526"/>
        <dbReference type="ChEBI" id="CHEBI:29934"/>
        <dbReference type="ChEBI" id="CHEBI:36242"/>
        <dbReference type="ChEBI" id="CHEBI:57540"/>
        <dbReference type="ChEBI" id="CHEBI:57945"/>
        <dbReference type="EC" id="1.3.1.12"/>
    </reaction>
</comment>
<keyword evidence="6" id="KW-0560">Oxidoreductase</keyword>
<evidence type="ECO:0000313" key="13">
    <source>
        <dbReference type="Proteomes" id="UP001320119"/>
    </source>
</evidence>